<accession>A0A1Y2GW83</accession>
<reference evidence="2 3" key="1">
    <citation type="submission" date="2016-07" db="EMBL/GenBank/DDBJ databases">
        <title>Pervasive Adenine N6-methylation of Active Genes in Fungi.</title>
        <authorList>
            <consortium name="DOE Joint Genome Institute"/>
            <person name="Mondo S.J."/>
            <person name="Dannebaum R.O."/>
            <person name="Kuo R.C."/>
            <person name="Labutti K."/>
            <person name="Haridas S."/>
            <person name="Kuo A."/>
            <person name="Salamov A."/>
            <person name="Ahrendt S.R."/>
            <person name="Lipzen A."/>
            <person name="Sullivan W."/>
            <person name="Andreopoulos W.B."/>
            <person name="Clum A."/>
            <person name="Lindquist E."/>
            <person name="Daum C."/>
            <person name="Ramamoorthy G.K."/>
            <person name="Gryganskyi A."/>
            <person name="Culley D."/>
            <person name="Magnuson J.K."/>
            <person name="James T.Y."/>
            <person name="O'Malley M.A."/>
            <person name="Stajich J.E."/>
            <person name="Spatafora J.W."/>
            <person name="Visel A."/>
            <person name="Grigoriev I.V."/>
        </authorList>
    </citation>
    <scope>NUCLEOTIDE SEQUENCE [LARGE SCALE GENOMIC DNA]</scope>
    <source>
        <strain evidence="2 3">NRRL 3116</strain>
    </source>
</reference>
<evidence type="ECO:0000313" key="2">
    <source>
        <dbReference type="EMBL" id="ORZ26529.1"/>
    </source>
</evidence>
<dbReference type="Proteomes" id="UP000193648">
    <property type="component" value="Unassembled WGS sequence"/>
</dbReference>
<dbReference type="AlphaFoldDB" id="A0A1Y2GW83"/>
<evidence type="ECO:0000313" key="3">
    <source>
        <dbReference type="Proteomes" id="UP000193648"/>
    </source>
</evidence>
<evidence type="ECO:0000256" key="1">
    <source>
        <dbReference type="SAM" id="MobiDB-lite"/>
    </source>
</evidence>
<comment type="caution">
    <text evidence="2">The sequence shown here is derived from an EMBL/GenBank/DDBJ whole genome shotgun (WGS) entry which is preliminary data.</text>
</comment>
<keyword evidence="3" id="KW-1185">Reference proteome</keyword>
<name>A0A1Y2GW83_9FUNG</name>
<feature type="region of interest" description="Disordered" evidence="1">
    <location>
        <begin position="51"/>
        <end position="84"/>
    </location>
</feature>
<protein>
    <submittedName>
        <fullName evidence="2">Uncharacterized protein</fullName>
    </submittedName>
</protein>
<dbReference type="GeneID" id="33570430"/>
<dbReference type="EMBL" id="MCFF01000007">
    <property type="protein sequence ID" value="ORZ26529.1"/>
    <property type="molecule type" value="Genomic_DNA"/>
</dbReference>
<gene>
    <name evidence="2" type="ORF">BCR41DRAFT_393711</name>
</gene>
<dbReference type="RefSeq" id="XP_021884294.1">
    <property type="nucleotide sequence ID" value="XM_022028587.1"/>
</dbReference>
<sequence>MVRAMQYEHPTRIPDIGTINGNLNRELNDNPQPRSKIKTCLQEVVRHASETKRTCQRAVGHKSVPSNEDPKRAEKGGVAEDDENEKKYASTAFLSSLLVCINNKRPPTGNAKDLHVFNFIHKAKDFLPYMSGTGSINKRICYPGSTILRSTAAQLKIELRGCTGAL</sequence>
<organism evidence="2 3">
    <name type="scientific">Lobosporangium transversale</name>
    <dbReference type="NCBI Taxonomy" id="64571"/>
    <lineage>
        <taxon>Eukaryota</taxon>
        <taxon>Fungi</taxon>
        <taxon>Fungi incertae sedis</taxon>
        <taxon>Mucoromycota</taxon>
        <taxon>Mortierellomycotina</taxon>
        <taxon>Mortierellomycetes</taxon>
        <taxon>Mortierellales</taxon>
        <taxon>Mortierellaceae</taxon>
        <taxon>Lobosporangium</taxon>
    </lineage>
</organism>
<feature type="compositionally biased region" description="Basic and acidic residues" evidence="1">
    <location>
        <begin position="68"/>
        <end position="84"/>
    </location>
</feature>
<dbReference type="OrthoDB" id="2441991at2759"/>
<dbReference type="InParanoid" id="A0A1Y2GW83"/>
<proteinExistence type="predicted"/>